<dbReference type="SMART" id="SM00179">
    <property type="entry name" value="EGF_CA"/>
    <property type="match status" value="2"/>
</dbReference>
<reference evidence="7 8" key="1">
    <citation type="submission" date="2015-01" db="EMBL/GenBank/DDBJ databases">
        <title>Evolution of Trichinella species and genotypes.</title>
        <authorList>
            <person name="Korhonen P.K."/>
            <person name="Edoardo P."/>
            <person name="Giuseppe L.R."/>
            <person name="Gasser R.B."/>
        </authorList>
    </citation>
    <scope>NUCLEOTIDE SEQUENCE [LARGE SCALE GENOMIC DNA]</scope>
    <source>
        <strain evidence="7">ISS470</strain>
    </source>
</reference>
<evidence type="ECO:0000313" key="7">
    <source>
        <dbReference type="EMBL" id="KRY80283.1"/>
    </source>
</evidence>
<dbReference type="Pfam" id="PF00008">
    <property type="entry name" value="EGF"/>
    <property type="match status" value="1"/>
</dbReference>
<dbReference type="AlphaFoldDB" id="A0A0V1F2R4"/>
<dbReference type="Gene3D" id="2.10.25.10">
    <property type="entry name" value="Laminin"/>
    <property type="match status" value="2"/>
</dbReference>
<dbReference type="PANTHER" id="PTHR24049:SF22">
    <property type="entry name" value="DROSOPHILA CRUMBS HOMOLOG"/>
    <property type="match status" value="1"/>
</dbReference>
<feature type="domain" description="EGF-like" evidence="6">
    <location>
        <begin position="1"/>
        <end position="39"/>
    </location>
</feature>
<keyword evidence="2" id="KW-0732">Signal</keyword>
<dbReference type="PROSITE" id="PS50026">
    <property type="entry name" value="EGF_3"/>
    <property type="match status" value="2"/>
</dbReference>
<evidence type="ECO:0000313" key="8">
    <source>
        <dbReference type="Proteomes" id="UP000054995"/>
    </source>
</evidence>
<keyword evidence="4 5" id="KW-1015">Disulfide bond</keyword>
<feature type="disulfide bond" evidence="5">
    <location>
        <begin position="29"/>
        <end position="38"/>
    </location>
</feature>
<organism evidence="7 8">
    <name type="scientific">Trichinella pseudospiralis</name>
    <name type="common">Parasitic roundworm</name>
    <dbReference type="NCBI Taxonomy" id="6337"/>
    <lineage>
        <taxon>Eukaryota</taxon>
        <taxon>Metazoa</taxon>
        <taxon>Ecdysozoa</taxon>
        <taxon>Nematoda</taxon>
        <taxon>Enoplea</taxon>
        <taxon>Dorylaimia</taxon>
        <taxon>Trichinellida</taxon>
        <taxon>Trichinellidae</taxon>
        <taxon>Trichinella</taxon>
    </lineage>
</organism>
<dbReference type="PROSITE" id="PS01186">
    <property type="entry name" value="EGF_2"/>
    <property type="match status" value="1"/>
</dbReference>
<feature type="non-terminal residue" evidence="7">
    <location>
        <position position="108"/>
    </location>
</feature>
<dbReference type="EMBL" id="JYDT01000629">
    <property type="protein sequence ID" value="KRY80283.1"/>
    <property type="molecule type" value="Genomic_DNA"/>
</dbReference>
<keyword evidence="8" id="KW-1185">Reference proteome</keyword>
<evidence type="ECO:0000259" key="6">
    <source>
        <dbReference type="PROSITE" id="PS50026"/>
    </source>
</evidence>
<dbReference type="GO" id="GO:0045197">
    <property type="term" value="P:establishment or maintenance of epithelial cell apical/basal polarity"/>
    <property type="evidence" value="ECO:0007669"/>
    <property type="project" value="TreeGrafter"/>
</dbReference>
<dbReference type="GO" id="GO:0007157">
    <property type="term" value="P:heterophilic cell-cell adhesion via plasma membrane cell adhesion molecules"/>
    <property type="evidence" value="ECO:0007669"/>
    <property type="project" value="TreeGrafter"/>
</dbReference>
<dbReference type="GO" id="GO:0005886">
    <property type="term" value="C:plasma membrane"/>
    <property type="evidence" value="ECO:0007669"/>
    <property type="project" value="TreeGrafter"/>
</dbReference>
<dbReference type="PROSITE" id="PS00022">
    <property type="entry name" value="EGF_1"/>
    <property type="match status" value="2"/>
</dbReference>
<dbReference type="FunFam" id="2.10.25.10:FF:000066">
    <property type="entry name" value="FAT atypical cadherin 4"/>
    <property type="match status" value="1"/>
</dbReference>
<dbReference type="InterPro" id="IPR049883">
    <property type="entry name" value="NOTCH1_EGF-like"/>
</dbReference>
<dbReference type="PROSITE" id="PS00010">
    <property type="entry name" value="ASX_HYDROXYL"/>
    <property type="match status" value="1"/>
</dbReference>
<dbReference type="FunFam" id="2.10.25.10:FF:000063">
    <property type="entry name" value="Slit guidance ligand 2"/>
    <property type="match status" value="1"/>
</dbReference>
<dbReference type="SUPFAM" id="SSF57196">
    <property type="entry name" value="EGF/Laminin"/>
    <property type="match status" value="2"/>
</dbReference>
<dbReference type="GO" id="GO:0005509">
    <property type="term" value="F:calcium ion binding"/>
    <property type="evidence" value="ECO:0007669"/>
    <property type="project" value="InterPro"/>
</dbReference>
<feature type="non-terminal residue" evidence="7">
    <location>
        <position position="1"/>
    </location>
</feature>
<evidence type="ECO:0000256" key="1">
    <source>
        <dbReference type="ARBA" id="ARBA00022536"/>
    </source>
</evidence>
<dbReference type="Proteomes" id="UP000054995">
    <property type="component" value="Unassembled WGS sequence"/>
</dbReference>
<comment type="caution">
    <text evidence="5">Lacks conserved residue(s) required for the propagation of feature annotation.</text>
</comment>
<dbReference type="InterPro" id="IPR000152">
    <property type="entry name" value="EGF-type_Asp/Asn_hydroxyl_site"/>
</dbReference>
<dbReference type="InterPro" id="IPR051022">
    <property type="entry name" value="Notch_Cell-Fate_Det"/>
</dbReference>
<evidence type="ECO:0000256" key="5">
    <source>
        <dbReference type="PROSITE-ProRule" id="PRU00076"/>
    </source>
</evidence>
<feature type="domain" description="EGF-like" evidence="6">
    <location>
        <begin position="68"/>
        <end position="107"/>
    </location>
</feature>
<sequence>IDECTDKGNYPCLNNGTCFNDVGSYHCQCSIKFEGVHCEKIYKLMYASAIQNRKKVVQRSMKIIMLQKIDPCGSNPCSNQATCITLSDDPKEYECQCQIGFEGRLCEI</sequence>
<evidence type="ECO:0000256" key="4">
    <source>
        <dbReference type="ARBA" id="ARBA00023157"/>
    </source>
</evidence>
<dbReference type="PANTHER" id="PTHR24049">
    <property type="entry name" value="CRUMBS FAMILY MEMBER"/>
    <property type="match status" value="1"/>
</dbReference>
<gene>
    <name evidence="7" type="primary">NOTCH2</name>
    <name evidence="7" type="ORF">T4D_2515</name>
</gene>
<keyword evidence="3" id="KW-0677">Repeat</keyword>
<comment type="caution">
    <text evidence="7">The sequence shown here is derived from an EMBL/GenBank/DDBJ whole genome shotgun (WGS) entry which is preliminary data.</text>
</comment>
<dbReference type="GO" id="GO:0032991">
    <property type="term" value="C:protein-containing complex"/>
    <property type="evidence" value="ECO:0007669"/>
    <property type="project" value="TreeGrafter"/>
</dbReference>
<dbReference type="SMART" id="SM00181">
    <property type="entry name" value="EGF"/>
    <property type="match status" value="2"/>
</dbReference>
<evidence type="ECO:0000256" key="2">
    <source>
        <dbReference type="ARBA" id="ARBA00022729"/>
    </source>
</evidence>
<protein>
    <submittedName>
        <fullName evidence="7">Neurogenic locus notch-like protein 2</fullName>
    </submittedName>
</protein>
<feature type="disulfide bond" evidence="5">
    <location>
        <begin position="97"/>
        <end position="106"/>
    </location>
</feature>
<evidence type="ECO:0000256" key="3">
    <source>
        <dbReference type="ARBA" id="ARBA00022737"/>
    </source>
</evidence>
<keyword evidence="1 5" id="KW-0245">EGF-like domain</keyword>
<name>A0A0V1F2R4_TRIPS</name>
<proteinExistence type="predicted"/>
<dbReference type="Pfam" id="PF07645">
    <property type="entry name" value="EGF_CA"/>
    <property type="match status" value="1"/>
</dbReference>
<accession>A0A0V1F2R4</accession>
<dbReference type="CDD" id="cd00054">
    <property type="entry name" value="EGF_CA"/>
    <property type="match status" value="2"/>
</dbReference>
<dbReference type="InterPro" id="IPR000742">
    <property type="entry name" value="EGF"/>
</dbReference>
<dbReference type="OrthoDB" id="430340at2759"/>
<dbReference type="InterPro" id="IPR001881">
    <property type="entry name" value="EGF-like_Ca-bd_dom"/>
</dbReference>